<accession>A0A7S2CKT8</accession>
<gene>
    <name evidence="1" type="ORF">DSPE1174_LOCUS14965</name>
</gene>
<name>A0A7S2CKT8_9STRA</name>
<reference evidence="1" key="1">
    <citation type="submission" date="2021-01" db="EMBL/GenBank/DDBJ databases">
        <authorList>
            <person name="Corre E."/>
            <person name="Pelletier E."/>
            <person name="Niang G."/>
            <person name="Scheremetjew M."/>
            <person name="Finn R."/>
            <person name="Kale V."/>
            <person name="Holt S."/>
            <person name="Cochrane G."/>
            <person name="Meng A."/>
            <person name="Brown T."/>
            <person name="Cohen L."/>
        </authorList>
    </citation>
    <scope>NUCLEOTIDE SEQUENCE</scope>
    <source>
        <strain evidence="1">CCMP1381</strain>
    </source>
</reference>
<protein>
    <submittedName>
        <fullName evidence="1">Uncharacterized protein</fullName>
    </submittedName>
</protein>
<proteinExistence type="predicted"/>
<sequence>MKQSREREIDLRSPQIKSDYLDMIFQRNDDRSLEANIGFMALRCNQRVKNFWLIIRQIVRQRETGQKPAISGGDQRIVNKILFNPGIVGTSPDLRWGLFPSEICTQVYAIERNHQAGSMYRNHDIYAYHANLGGHYNSTKGRIMKEDAIQAAILMEKRHRSKIATG</sequence>
<organism evidence="1">
    <name type="scientific">Octactis speculum</name>
    <dbReference type="NCBI Taxonomy" id="3111310"/>
    <lineage>
        <taxon>Eukaryota</taxon>
        <taxon>Sar</taxon>
        <taxon>Stramenopiles</taxon>
        <taxon>Ochrophyta</taxon>
        <taxon>Dictyochophyceae</taxon>
        <taxon>Dictyochales</taxon>
        <taxon>Dictyochaceae</taxon>
        <taxon>Octactis</taxon>
    </lineage>
</organism>
<dbReference type="EMBL" id="HBGS01029419">
    <property type="protein sequence ID" value="CAD9426687.1"/>
    <property type="molecule type" value="Transcribed_RNA"/>
</dbReference>
<dbReference type="AlphaFoldDB" id="A0A7S2CKT8"/>
<evidence type="ECO:0000313" key="1">
    <source>
        <dbReference type="EMBL" id="CAD9426687.1"/>
    </source>
</evidence>